<keyword evidence="2" id="KW-0808">Transferase</keyword>
<dbReference type="InterPro" id="IPR024705">
    <property type="entry name" value="Ssp411"/>
</dbReference>
<accession>A0A160V8G0</accession>
<dbReference type="SUPFAM" id="SSF48208">
    <property type="entry name" value="Six-hairpin glycosidases"/>
    <property type="match status" value="1"/>
</dbReference>
<reference evidence="2" key="1">
    <citation type="submission" date="2015-10" db="EMBL/GenBank/DDBJ databases">
        <authorList>
            <person name="Gilbert D.G."/>
        </authorList>
    </citation>
    <scope>NUCLEOTIDE SEQUENCE</scope>
</reference>
<dbReference type="EMBL" id="FAXA01000206">
    <property type="protein sequence ID" value="CUV02212.1"/>
    <property type="molecule type" value="Genomic_DNA"/>
</dbReference>
<dbReference type="Gene3D" id="3.40.30.10">
    <property type="entry name" value="Glutaredoxin"/>
    <property type="match status" value="1"/>
</dbReference>
<protein>
    <submittedName>
        <fullName evidence="2">Thymidylate kinase</fullName>
        <ecNumber evidence="2">2.7.4.9</ecNumber>
    </submittedName>
</protein>
<dbReference type="Gene3D" id="1.50.10.20">
    <property type="match status" value="1"/>
</dbReference>
<dbReference type="GO" id="GO:0005975">
    <property type="term" value="P:carbohydrate metabolic process"/>
    <property type="evidence" value="ECO:0007669"/>
    <property type="project" value="InterPro"/>
</dbReference>
<evidence type="ECO:0000313" key="2">
    <source>
        <dbReference type="EMBL" id="CUV02212.1"/>
    </source>
</evidence>
<gene>
    <name evidence="2" type="ORF">MGWOODY_Clf1713</name>
</gene>
<keyword evidence="2" id="KW-0418">Kinase</keyword>
<dbReference type="PIRSF" id="PIRSF006402">
    <property type="entry name" value="UCP006402_thioredoxin"/>
    <property type="match status" value="1"/>
</dbReference>
<dbReference type="GO" id="GO:0004798">
    <property type="term" value="F:dTMP kinase activity"/>
    <property type="evidence" value="ECO:0007669"/>
    <property type="project" value="UniProtKB-EC"/>
</dbReference>
<dbReference type="PANTHER" id="PTHR42899:SF1">
    <property type="entry name" value="SPERMATOGENESIS-ASSOCIATED PROTEIN 20"/>
    <property type="match status" value="1"/>
</dbReference>
<dbReference type="InterPro" id="IPR008928">
    <property type="entry name" value="6-hairpin_glycosidase_sf"/>
</dbReference>
<feature type="domain" description="Spermatogenesis-associated protein 20-like TRX" evidence="1">
    <location>
        <begin position="14"/>
        <end position="142"/>
    </location>
</feature>
<evidence type="ECO:0000259" key="1">
    <source>
        <dbReference type="Pfam" id="PF03190"/>
    </source>
</evidence>
<dbReference type="EC" id="2.7.4.9" evidence="2"/>
<dbReference type="Pfam" id="PF03190">
    <property type="entry name" value="Thioredox_DsbH"/>
    <property type="match status" value="1"/>
</dbReference>
<dbReference type="AlphaFoldDB" id="A0A160V8G0"/>
<proteinExistence type="predicted"/>
<dbReference type="PANTHER" id="PTHR42899">
    <property type="entry name" value="SPERMATOGENESIS-ASSOCIATED PROTEIN 20"/>
    <property type="match status" value="1"/>
</dbReference>
<dbReference type="InterPro" id="IPR036249">
    <property type="entry name" value="Thioredoxin-like_sf"/>
</dbReference>
<name>A0A160V8G0_9ZZZZ</name>
<organism evidence="2">
    <name type="scientific">hydrothermal vent metagenome</name>
    <dbReference type="NCBI Taxonomy" id="652676"/>
    <lineage>
        <taxon>unclassified sequences</taxon>
        <taxon>metagenomes</taxon>
        <taxon>ecological metagenomes</taxon>
    </lineage>
</organism>
<dbReference type="InterPro" id="IPR004879">
    <property type="entry name" value="Ssp411-like_TRX"/>
</dbReference>
<dbReference type="SUPFAM" id="SSF52833">
    <property type="entry name" value="Thioredoxin-like"/>
    <property type="match status" value="1"/>
</dbReference>
<sequence>MSEFRFSPNPNRAHLVKWQPWSPAAFTKAQEEDKPVLLSISAVWCYWCHVMDDDTYSDPEVQDLLNEHFVTIRVDNDHRPDINARYNVGGWPTTAFLTGHGGLIGGATYLPPEQLISMITEFAEAYKNDRPTLYTQARDLLNTRKDHAQRFVASSQLEESMTDRVSRIVVGSYDATNGGFGSEPKFPNPSILRFLNHQYRTTGEDFFASMLIKTLDSLSDGQVHDSTDGGFFRHCAQADWTQPQYEKMLEDNLRLAREFLDASILLDRPKYRETAKQTFDYLLEQLYDPVVPGFRGSQGAHSDYFSLSPDQRTADARPESDPSCYASNNGLAVTVLLDAAWKLGDLSLQTKALQTLETLDSAARSGSFSHVYSEQGSSDVPAFFTDWVWLLTALVQAHGNTAAEGYLERAVAVAQIMVDGFFDQKAGGFFDIEDQPDGIGHLQIKEKVLADNTVAAQALIRLHQTTRNADYRQIAEATLSAFVETFREQGEFAADYGLTVHLLNNDLVEVTVEGKPEDAGCQALLAAAVRLPQPNLDIKTIVAVDGDSVARAHVCLDTVCLPPVDAPAELSEAVAGLTKQQESPFQDIFQVFPGA</sequence>